<evidence type="ECO:0000313" key="2">
    <source>
        <dbReference type="EMBL" id="VEE10166.1"/>
    </source>
</evidence>
<dbReference type="EMBL" id="LR134289">
    <property type="protein sequence ID" value="VEE10166.1"/>
    <property type="molecule type" value="Genomic_DNA"/>
</dbReference>
<dbReference type="RefSeq" id="WP_002983105.1">
    <property type="nucleotide sequence ID" value="NZ_CP068486.1"/>
</dbReference>
<reference evidence="2 3" key="1">
    <citation type="submission" date="2018-12" db="EMBL/GenBank/DDBJ databases">
        <authorList>
            <consortium name="Pathogen Informatics"/>
        </authorList>
    </citation>
    <scope>NUCLEOTIDE SEQUENCE [LARGE SCALE GENOMIC DNA]</scope>
    <source>
        <strain evidence="2 3">NCTC11432</strain>
    </source>
</reference>
<proteinExistence type="predicted"/>
<sequence length="84" mass="9253">MKKPFAIIIISIFIFILSLPFTAVYTEPHNLDGLTCLLLGWVEMNGGGIAWMANPLLITATCCISMILGNTIFIRTAKQTHISQ</sequence>
<name>A0A3S4M8K4_CHRGE</name>
<dbReference type="KEGG" id="cgle:NCTC11432_03747"/>
<accession>A0A3S4M8K4</accession>
<feature type="transmembrane region" description="Helical" evidence="1">
    <location>
        <begin position="5"/>
        <end position="25"/>
    </location>
</feature>
<dbReference type="Proteomes" id="UP000279227">
    <property type="component" value="Chromosome"/>
</dbReference>
<keyword evidence="1" id="KW-0812">Transmembrane</keyword>
<dbReference type="STRING" id="525257.HMPREF0204_10703"/>
<organism evidence="2 3">
    <name type="scientific">Chryseobacterium gleum</name>
    <name type="common">Flavobacterium gleum</name>
    <dbReference type="NCBI Taxonomy" id="250"/>
    <lineage>
        <taxon>Bacteria</taxon>
        <taxon>Pseudomonadati</taxon>
        <taxon>Bacteroidota</taxon>
        <taxon>Flavobacteriia</taxon>
        <taxon>Flavobacteriales</taxon>
        <taxon>Weeksellaceae</taxon>
        <taxon>Chryseobacterium group</taxon>
        <taxon>Chryseobacterium</taxon>
    </lineage>
</organism>
<gene>
    <name evidence="2" type="ORF">NCTC11432_03747</name>
</gene>
<evidence type="ECO:0000256" key="1">
    <source>
        <dbReference type="SAM" id="Phobius"/>
    </source>
</evidence>
<keyword evidence="1" id="KW-1133">Transmembrane helix</keyword>
<dbReference type="AlphaFoldDB" id="A0A3S4M8K4"/>
<protein>
    <submittedName>
        <fullName evidence="2">Uncharacterized protein</fullName>
    </submittedName>
</protein>
<dbReference type="GeneID" id="93019198"/>
<dbReference type="OrthoDB" id="1272872at2"/>
<feature type="transmembrane region" description="Helical" evidence="1">
    <location>
        <begin position="49"/>
        <end position="74"/>
    </location>
</feature>
<keyword evidence="1" id="KW-0472">Membrane</keyword>
<evidence type="ECO:0000313" key="3">
    <source>
        <dbReference type="Proteomes" id="UP000279227"/>
    </source>
</evidence>